<protein>
    <submittedName>
        <fullName evidence="2">Uncharacterized protein</fullName>
    </submittedName>
</protein>
<feature type="region of interest" description="Disordered" evidence="1">
    <location>
        <begin position="26"/>
        <end position="56"/>
    </location>
</feature>
<reference evidence="2" key="1">
    <citation type="submission" date="2020-02" db="EMBL/GenBank/DDBJ databases">
        <authorList>
            <person name="Meier V. D."/>
        </authorList>
    </citation>
    <scope>NUCLEOTIDE SEQUENCE</scope>
    <source>
        <strain evidence="2">AVDCRST_MAG22</strain>
    </source>
</reference>
<name>A0A6J4P876_9ACTN</name>
<evidence type="ECO:0000256" key="1">
    <source>
        <dbReference type="SAM" id="MobiDB-lite"/>
    </source>
</evidence>
<dbReference type="EMBL" id="CADCUV010000069">
    <property type="protein sequence ID" value="CAA9408578.1"/>
    <property type="molecule type" value="Genomic_DNA"/>
</dbReference>
<dbReference type="AlphaFoldDB" id="A0A6J4P876"/>
<sequence>MGSIGNVVVNTIVRMFTKKAVGKAMKSAKSLGGAKAKKGKRGGAKKKGAKTDKNRS</sequence>
<evidence type="ECO:0000313" key="2">
    <source>
        <dbReference type="EMBL" id="CAA9408578.1"/>
    </source>
</evidence>
<organism evidence="2">
    <name type="scientific">uncultured Rubrobacteraceae bacterium</name>
    <dbReference type="NCBI Taxonomy" id="349277"/>
    <lineage>
        <taxon>Bacteria</taxon>
        <taxon>Bacillati</taxon>
        <taxon>Actinomycetota</taxon>
        <taxon>Rubrobacteria</taxon>
        <taxon>Rubrobacterales</taxon>
        <taxon>Rubrobacteraceae</taxon>
        <taxon>environmental samples</taxon>
    </lineage>
</organism>
<gene>
    <name evidence="2" type="ORF">AVDCRST_MAG22-1711</name>
</gene>
<proteinExistence type="predicted"/>
<accession>A0A6J4P876</accession>
<feature type="compositionally biased region" description="Basic residues" evidence="1">
    <location>
        <begin position="35"/>
        <end position="48"/>
    </location>
</feature>